<sequence length="202" mass="21928">MAVNPPKKTIKLPDSLLASKRFIAKGRTSKGFTLIELVVGIVVLSIALVLLTSMLFPQADRAAETLHRVRSAELAHSILNEIWSKRYDQNTNANGGVPACGAEPRPELGLPAGDVCTLPVNFGPDAGENRNSFNDVDDYHGLSQTSLMLNSANTYASEYPNYQLSVTVTYVNASGIDTKLIRIDVTTPNSEVITYNAVRSNY</sequence>
<evidence type="ECO:0000256" key="1">
    <source>
        <dbReference type="SAM" id="Phobius"/>
    </source>
</evidence>
<keyword evidence="1" id="KW-0472">Membrane</keyword>
<reference evidence="2" key="1">
    <citation type="submission" date="2021-07" db="EMBL/GenBank/DDBJ databases">
        <title>Shewanella sp. YLB-07 whole genome sequence.</title>
        <authorList>
            <person name="Yu L."/>
        </authorList>
    </citation>
    <scope>NUCLEOTIDE SEQUENCE</scope>
    <source>
        <strain evidence="2">YLB-08</strain>
    </source>
</reference>
<dbReference type="Pfam" id="PF07963">
    <property type="entry name" value="N_methyl"/>
    <property type="match status" value="1"/>
</dbReference>
<protein>
    <submittedName>
        <fullName evidence="2">Type II secretion system GspH family protein</fullName>
    </submittedName>
</protein>
<accession>A0ABX6VD70</accession>
<dbReference type="PROSITE" id="PS00409">
    <property type="entry name" value="PROKAR_NTER_METHYL"/>
    <property type="match status" value="1"/>
</dbReference>
<dbReference type="EMBL" id="CP045503">
    <property type="protein sequence ID" value="QPG59836.1"/>
    <property type="molecule type" value="Genomic_DNA"/>
</dbReference>
<dbReference type="InterPro" id="IPR012902">
    <property type="entry name" value="N_methyl_site"/>
</dbReference>
<gene>
    <name evidence="2" type="ORF">FM038_022550</name>
</gene>
<dbReference type="Proteomes" id="UP000316416">
    <property type="component" value="Chromosome"/>
</dbReference>
<feature type="transmembrane region" description="Helical" evidence="1">
    <location>
        <begin position="31"/>
        <end position="56"/>
    </location>
</feature>
<proteinExistence type="predicted"/>
<name>A0ABX6VD70_9GAMM</name>
<dbReference type="RefSeq" id="WP_142873731.1">
    <property type="nucleotide sequence ID" value="NZ_CP045503.2"/>
</dbReference>
<organism evidence="2 3">
    <name type="scientific">Shewanella eurypsychrophilus</name>
    <dbReference type="NCBI Taxonomy" id="2593656"/>
    <lineage>
        <taxon>Bacteria</taxon>
        <taxon>Pseudomonadati</taxon>
        <taxon>Pseudomonadota</taxon>
        <taxon>Gammaproteobacteria</taxon>
        <taxon>Alteromonadales</taxon>
        <taxon>Shewanellaceae</taxon>
        <taxon>Shewanella</taxon>
    </lineage>
</organism>
<keyword evidence="3" id="KW-1185">Reference proteome</keyword>
<evidence type="ECO:0000313" key="3">
    <source>
        <dbReference type="Proteomes" id="UP000316416"/>
    </source>
</evidence>
<dbReference type="NCBIfam" id="TIGR02532">
    <property type="entry name" value="IV_pilin_GFxxxE"/>
    <property type="match status" value="1"/>
</dbReference>
<keyword evidence="1" id="KW-0812">Transmembrane</keyword>
<keyword evidence="1" id="KW-1133">Transmembrane helix</keyword>
<evidence type="ECO:0000313" key="2">
    <source>
        <dbReference type="EMBL" id="QPG59836.1"/>
    </source>
</evidence>